<dbReference type="HOGENOM" id="CLU_074041_0_0_10"/>
<dbReference type="SFLD" id="SFLDS00003">
    <property type="entry name" value="Haloacid_Dehalogenase"/>
    <property type="match status" value="1"/>
</dbReference>
<dbReference type="Pfam" id="PF00702">
    <property type="entry name" value="Hydrolase"/>
    <property type="match status" value="1"/>
</dbReference>
<dbReference type="InterPro" id="IPR023198">
    <property type="entry name" value="PGP-like_dom2"/>
</dbReference>
<evidence type="ECO:0000256" key="1">
    <source>
        <dbReference type="ARBA" id="ARBA00022801"/>
    </source>
</evidence>
<dbReference type="OrthoDB" id="6101375at2"/>
<dbReference type="STRING" id="688246.Premu_0123"/>
<dbReference type="RefSeq" id="WP_007572276.1">
    <property type="nucleotide sequence ID" value="NZ_BPTS01000001.1"/>
</dbReference>
<evidence type="ECO:0000313" key="3">
    <source>
        <dbReference type="Proteomes" id="UP000002772"/>
    </source>
</evidence>
<protein>
    <submittedName>
        <fullName evidence="2">Haloacid dehalogenase domain protein hydrolase</fullName>
    </submittedName>
</protein>
<evidence type="ECO:0000313" key="2">
    <source>
        <dbReference type="EMBL" id="EGN55615.1"/>
    </source>
</evidence>
<keyword evidence="3" id="KW-1185">Reference proteome</keyword>
<dbReference type="SUPFAM" id="SSF56784">
    <property type="entry name" value="HAD-like"/>
    <property type="match status" value="1"/>
</dbReference>
<dbReference type="InterPro" id="IPR036412">
    <property type="entry name" value="HAD-like_sf"/>
</dbReference>
<reference evidence="3" key="1">
    <citation type="journal article" date="2011" name="Stand. Genomic Sci.">
        <title>Non-contiguous finished genome sequence of the opportunistic oral pathogen Prevotella multisaccharivorax type strain (PPPA20).</title>
        <authorList>
            <person name="Pati A."/>
            <person name="Gronow S."/>
            <person name="Lu M."/>
            <person name="Lapidus A."/>
            <person name="Nolan M."/>
            <person name="Lucas S."/>
            <person name="Hammon N."/>
            <person name="Deshpande S."/>
            <person name="Cheng J.F."/>
            <person name="Tapia R."/>
            <person name="Han C."/>
            <person name="Goodwin L."/>
            <person name="Pitluck S."/>
            <person name="Liolios K."/>
            <person name="Pagani I."/>
            <person name="Mavromatis K."/>
            <person name="Mikhailova N."/>
            <person name="Huntemann M."/>
            <person name="Chen A."/>
            <person name="Palaniappan K."/>
            <person name="Land M."/>
            <person name="Hauser L."/>
            <person name="Detter J.C."/>
            <person name="Brambilla E.M."/>
            <person name="Rohde M."/>
            <person name="Goker M."/>
            <person name="Woyke T."/>
            <person name="Bristow J."/>
            <person name="Eisen J.A."/>
            <person name="Markowitz V."/>
            <person name="Hugenholtz P."/>
            <person name="Kyrpides N.C."/>
            <person name="Klenk H.P."/>
            <person name="Ivanova N."/>
        </authorList>
    </citation>
    <scope>NUCLEOTIDE SEQUENCE [LARGE SCALE GENOMIC DNA]</scope>
    <source>
        <strain evidence="3">DSM 17128</strain>
    </source>
</reference>
<accession>F8N8X0</accession>
<name>F8N8X0_9BACT</name>
<dbReference type="Proteomes" id="UP000002772">
    <property type="component" value="Unassembled WGS sequence"/>
</dbReference>
<dbReference type="Gene3D" id="1.10.150.240">
    <property type="entry name" value="Putative phosphatase, domain 2"/>
    <property type="match status" value="1"/>
</dbReference>
<proteinExistence type="predicted"/>
<dbReference type="SFLD" id="SFLDG01129">
    <property type="entry name" value="C1.5:_HAD__Beta-PGM__Phosphata"/>
    <property type="match status" value="1"/>
</dbReference>
<sequence length="243" mass="27620">MNSNDNSFTHARSVDIRLLAFDADDTLWDCQGHFNEVENNYCRMLAPYGNRTEISHHLFQTETANMPLLGYGCKAFTISLVENAIKVSNGTISEDQLLSVISLGKQLLNIPATPLEGVEKTLKTLHESGKYQMVVFTKGDNLDQENKYRRSGLSRYFDDCIVVSDKTPHEYQRLCRLFNTNIHHLCMVGNSLKSDILPVLRLGGYAVHVPYALQWQMEDTDEEHESPHLRSIGAFEQLTKILL</sequence>
<gene>
    <name evidence="2" type="ORF">Premu_0123</name>
</gene>
<dbReference type="EMBL" id="GL945017">
    <property type="protein sequence ID" value="EGN55615.1"/>
    <property type="molecule type" value="Genomic_DNA"/>
</dbReference>
<dbReference type="Gene3D" id="3.40.50.1000">
    <property type="entry name" value="HAD superfamily/HAD-like"/>
    <property type="match status" value="1"/>
</dbReference>
<organism evidence="2 3">
    <name type="scientific">Hallella multisaccharivorax DSM 17128</name>
    <dbReference type="NCBI Taxonomy" id="688246"/>
    <lineage>
        <taxon>Bacteria</taxon>
        <taxon>Pseudomonadati</taxon>
        <taxon>Bacteroidota</taxon>
        <taxon>Bacteroidia</taxon>
        <taxon>Bacteroidales</taxon>
        <taxon>Prevotellaceae</taxon>
        <taxon>Hallella</taxon>
    </lineage>
</organism>
<dbReference type="InterPro" id="IPR051540">
    <property type="entry name" value="S-2-haloacid_dehalogenase"/>
</dbReference>
<dbReference type="InterPro" id="IPR023214">
    <property type="entry name" value="HAD_sf"/>
</dbReference>
<dbReference type="eggNOG" id="COG1011">
    <property type="taxonomic scope" value="Bacteria"/>
</dbReference>
<dbReference type="PANTHER" id="PTHR43316">
    <property type="entry name" value="HYDROLASE, HALOACID DELAHOGENASE-RELATED"/>
    <property type="match status" value="1"/>
</dbReference>
<dbReference type="AlphaFoldDB" id="F8N8X0"/>
<dbReference type="PANTHER" id="PTHR43316:SF8">
    <property type="entry name" value="HAD FAMILY HYDROLASE"/>
    <property type="match status" value="1"/>
</dbReference>
<keyword evidence="1 2" id="KW-0378">Hydrolase</keyword>
<dbReference type="GO" id="GO:0016787">
    <property type="term" value="F:hydrolase activity"/>
    <property type="evidence" value="ECO:0007669"/>
    <property type="project" value="UniProtKB-KW"/>
</dbReference>